<evidence type="ECO:0000313" key="3">
    <source>
        <dbReference type="Proteomes" id="UP000254794"/>
    </source>
</evidence>
<sequence>MKTIMALLLSGLSSCVSAISSNSLLFLSSSDADIAPLHKNHYILNLNKPANYIIYFTPLQNKTSLIPLENFASLWSNQTLKNNFSTNPPQAILMMVTANGQQNVRATVANPSLVKDTFSLQISIFNTQPLKIEKLKFVTLIFDKVADAIDFSNLKPATYIESETEEKKASTVEQP</sequence>
<proteinExistence type="predicted"/>
<protein>
    <recommendedName>
        <fullName evidence="4">Lipoprotein</fullName>
    </recommendedName>
</protein>
<name>A0A378JRX8_9GAMM</name>
<dbReference type="AlphaFoldDB" id="A0A378JRX8"/>
<dbReference type="OrthoDB" id="5652379at2"/>
<dbReference type="RefSeq" id="WP_131740637.1">
    <property type="nucleotide sequence ID" value="NZ_CAAAHP010000003.1"/>
</dbReference>
<dbReference type="Proteomes" id="UP000254794">
    <property type="component" value="Unassembled WGS sequence"/>
</dbReference>
<evidence type="ECO:0008006" key="4">
    <source>
        <dbReference type="Google" id="ProtNLM"/>
    </source>
</evidence>
<keyword evidence="3" id="KW-1185">Reference proteome</keyword>
<dbReference type="EMBL" id="UGOD01000001">
    <property type="protein sequence ID" value="STX52610.1"/>
    <property type="molecule type" value="Genomic_DNA"/>
</dbReference>
<accession>A0A378JRX8</accession>
<reference evidence="2 3" key="1">
    <citation type="submission" date="2018-06" db="EMBL/GenBank/DDBJ databases">
        <authorList>
            <consortium name="Pathogen Informatics"/>
            <person name="Doyle S."/>
        </authorList>
    </citation>
    <scope>NUCLEOTIDE SEQUENCE [LARGE SCALE GENOMIC DNA]</scope>
    <source>
        <strain evidence="2 3">NCTC13316</strain>
    </source>
</reference>
<organism evidence="2 3">
    <name type="scientific">Legionella busanensis</name>
    <dbReference type="NCBI Taxonomy" id="190655"/>
    <lineage>
        <taxon>Bacteria</taxon>
        <taxon>Pseudomonadati</taxon>
        <taxon>Pseudomonadota</taxon>
        <taxon>Gammaproteobacteria</taxon>
        <taxon>Legionellales</taxon>
        <taxon>Legionellaceae</taxon>
        <taxon>Legionella</taxon>
    </lineage>
</organism>
<evidence type="ECO:0000256" key="1">
    <source>
        <dbReference type="SAM" id="SignalP"/>
    </source>
</evidence>
<keyword evidence="1" id="KW-0732">Signal</keyword>
<gene>
    <name evidence="2" type="ORF">NCTC13316_02731</name>
</gene>
<evidence type="ECO:0000313" key="2">
    <source>
        <dbReference type="EMBL" id="STX52610.1"/>
    </source>
</evidence>
<feature type="signal peptide" evidence="1">
    <location>
        <begin position="1"/>
        <end position="18"/>
    </location>
</feature>
<dbReference type="PROSITE" id="PS51257">
    <property type="entry name" value="PROKAR_LIPOPROTEIN"/>
    <property type="match status" value="1"/>
</dbReference>
<feature type="chain" id="PRO_5016953799" description="Lipoprotein" evidence="1">
    <location>
        <begin position="19"/>
        <end position="175"/>
    </location>
</feature>